<evidence type="ECO:0000256" key="1">
    <source>
        <dbReference type="SAM" id="MobiDB-lite"/>
    </source>
</evidence>
<feature type="region of interest" description="Disordered" evidence="1">
    <location>
        <begin position="1"/>
        <end position="48"/>
    </location>
</feature>
<accession>A0A0D2GB89</accession>
<proteinExistence type="predicted"/>
<dbReference type="Pfam" id="PF10354">
    <property type="entry name" value="BMT5-like"/>
    <property type="match status" value="2"/>
</dbReference>
<organism evidence="3 4">
    <name type="scientific">Fonsecaea pedrosoi CBS 271.37</name>
    <dbReference type="NCBI Taxonomy" id="1442368"/>
    <lineage>
        <taxon>Eukaryota</taxon>
        <taxon>Fungi</taxon>
        <taxon>Dikarya</taxon>
        <taxon>Ascomycota</taxon>
        <taxon>Pezizomycotina</taxon>
        <taxon>Eurotiomycetes</taxon>
        <taxon>Chaetothyriomycetidae</taxon>
        <taxon>Chaetothyriales</taxon>
        <taxon>Herpotrichiellaceae</taxon>
        <taxon>Fonsecaea</taxon>
    </lineage>
</organism>
<dbReference type="STRING" id="1442368.A0A0D2GB89"/>
<sequence length="369" mass="41462">MGKVQRQGRKHQHHSTFGKSAVVRRQHSHHPSTKPKAPSTGSQHGQPQARVKVPFTKHDNVLLVGEGDFSFSLSLRLHHKVNQIVATCYDSKDMLQSKYPDVQKTIVQLWSAARGNDTDTTQHETDQGNETANHKDDEWNGFSPSPPDSPTHDQVEGSDRPRDEEAVHILYGIDATKLSSAHKKALRPYSPFTKIAFNFPHVGGLSTDVNRQVRYNQELLVGFFRSAKSLLSSRTRPAAIRDDGSDYDDISEGLKPGAVNGQILVTLFEGEPYTLWNIRDLARHCGLRVVESFKFPWSAYPGYRHARTVGDITTGKDRSDEGKRKGAWRGEERDARCYVLEDQSAEPEDVVSPRGKKRRKQGSDEDDSE</sequence>
<protein>
    <recommendedName>
        <fullName evidence="2">25S rRNA (uridine-N(3))-methyltransferase BMT5-like domain-containing protein</fullName>
    </recommendedName>
</protein>
<dbReference type="EMBL" id="KN846975">
    <property type="protein sequence ID" value="KIW76000.1"/>
    <property type="molecule type" value="Genomic_DNA"/>
</dbReference>
<evidence type="ECO:0000313" key="3">
    <source>
        <dbReference type="EMBL" id="KIW76000.1"/>
    </source>
</evidence>
<dbReference type="GO" id="GO:0070475">
    <property type="term" value="P:rRNA base methylation"/>
    <property type="evidence" value="ECO:0007669"/>
    <property type="project" value="InterPro"/>
</dbReference>
<keyword evidence="4" id="KW-1185">Reference proteome</keyword>
<dbReference type="GeneID" id="25310235"/>
<evidence type="ECO:0000313" key="4">
    <source>
        <dbReference type="Proteomes" id="UP000053029"/>
    </source>
</evidence>
<dbReference type="AlphaFoldDB" id="A0A0D2GB89"/>
<dbReference type="RefSeq" id="XP_013279808.1">
    <property type="nucleotide sequence ID" value="XM_013424354.1"/>
</dbReference>
<evidence type="ECO:0000259" key="2">
    <source>
        <dbReference type="Pfam" id="PF10354"/>
    </source>
</evidence>
<feature type="region of interest" description="Disordered" evidence="1">
    <location>
        <begin position="115"/>
        <end position="162"/>
    </location>
</feature>
<dbReference type="GO" id="GO:0070042">
    <property type="term" value="F:rRNA (uridine-N3-)-methyltransferase activity"/>
    <property type="evidence" value="ECO:0007669"/>
    <property type="project" value="InterPro"/>
</dbReference>
<dbReference type="HOGENOM" id="CLU_035438_0_1_1"/>
<dbReference type="VEuPathDB" id="FungiDB:Z517_10745"/>
<gene>
    <name evidence="3" type="ORF">Z517_10745</name>
</gene>
<feature type="compositionally biased region" description="Basic and acidic residues" evidence="1">
    <location>
        <begin position="150"/>
        <end position="162"/>
    </location>
</feature>
<feature type="region of interest" description="Disordered" evidence="1">
    <location>
        <begin position="338"/>
        <end position="369"/>
    </location>
</feature>
<feature type="domain" description="25S rRNA (uridine-N(3))-methyltransferase BMT5-like" evidence="2">
    <location>
        <begin position="164"/>
        <end position="307"/>
    </location>
</feature>
<feature type="domain" description="25S rRNA (uridine-N(3))-methyltransferase BMT5-like" evidence="2">
    <location>
        <begin position="62"/>
        <end position="112"/>
    </location>
</feature>
<name>A0A0D2GB89_9EURO</name>
<dbReference type="PANTHER" id="PTHR11538:SF26">
    <property type="entry name" value="FERREDOXIN-FOLD ANTICODON-BINDING DOMAIN-CONTAINING PROTEIN 1"/>
    <property type="match status" value="1"/>
</dbReference>
<dbReference type="OrthoDB" id="273345at2759"/>
<dbReference type="GO" id="GO:0005737">
    <property type="term" value="C:cytoplasm"/>
    <property type="evidence" value="ECO:0007669"/>
    <property type="project" value="TreeGrafter"/>
</dbReference>
<reference evidence="3 4" key="1">
    <citation type="submission" date="2015-01" db="EMBL/GenBank/DDBJ databases">
        <title>The Genome Sequence of Fonsecaea pedrosoi CBS 271.37.</title>
        <authorList>
            <consortium name="The Broad Institute Genomics Platform"/>
            <person name="Cuomo C."/>
            <person name="de Hoog S."/>
            <person name="Gorbushina A."/>
            <person name="Stielow B."/>
            <person name="Teixiera M."/>
            <person name="Abouelleil A."/>
            <person name="Chapman S.B."/>
            <person name="Priest M."/>
            <person name="Young S.K."/>
            <person name="Wortman J."/>
            <person name="Nusbaum C."/>
            <person name="Birren B."/>
        </authorList>
    </citation>
    <scope>NUCLEOTIDE SEQUENCE [LARGE SCALE GENOMIC DNA]</scope>
    <source>
        <strain evidence="3 4">CBS 271.37</strain>
    </source>
</reference>
<dbReference type="InterPro" id="IPR019446">
    <property type="entry name" value="BMT5-like"/>
</dbReference>
<dbReference type="Proteomes" id="UP000053029">
    <property type="component" value="Unassembled WGS sequence"/>
</dbReference>
<feature type="compositionally biased region" description="Basic and acidic residues" evidence="1">
    <location>
        <begin position="116"/>
        <end position="138"/>
    </location>
</feature>
<dbReference type="PANTHER" id="PTHR11538">
    <property type="entry name" value="PHENYLALANYL-TRNA SYNTHETASE"/>
    <property type="match status" value="1"/>
</dbReference>
<feature type="compositionally biased region" description="Basic residues" evidence="1">
    <location>
        <begin position="1"/>
        <end position="33"/>
    </location>
</feature>